<feature type="region of interest" description="Disordered" evidence="1">
    <location>
        <begin position="86"/>
        <end position="165"/>
    </location>
</feature>
<reference evidence="3" key="1">
    <citation type="journal article" date="2019" name="Int. J. Syst. Evol. Microbiol.">
        <title>The Global Catalogue of Microorganisms (GCM) 10K type strain sequencing project: providing services to taxonomists for standard genome sequencing and annotation.</title>
        <authorList>
            <consortium name="The Broad Institute Genomics Platform"/>
            <consortium name="The Broad Institute Genome Sequencing Center for Infectious Disease"/>
            <person name="Wu L."/>
            <person name="Ma J."/>
        </authorList>
    </citation>
    <scope>NUCLEOTIDE SEQUENCE [LARGE SCALE GENOMIC DNA]</scope>
    <source>
        <strain evidence="3">JCM 19635</strain>
    </source>
</reference>
<accession>A0ABW2U780</accession>
<feature type="compositionally biased region" description="Low complexity" evidence="1">
    <location>
        <begin position="137"/>
        <end position="154"/>
    </location>
</feature>
<protein>
    <submittedName>
        <fullName evidence="2">Uncharacterized protein</fullName>
    </submittedName>
</protein>
<feature type="compositionally biased region" description="Basic and acidic residues" evidence="1">
    <location>
        <begin position="95"/>
        <end position="112"/>
    </location>
</feature>
<proteinExistence type="predicted"/>
<evidence type="ECO:0000256" key="1">
    <source>
        <dbReference type="SAM" id="MobiDB-lite"/>
    </source>
</evidence>
<gene>
    <name evidence="2" type="ORF">ACFQT0_19860</name>
</gene>
<dbReference type="RefSeq" id="WP_380204869.1">
    <property type="nucleotide sequence ID" value="NZ_JBHTEK010000001.1"/>
</dbReference>
<evidence type="ECO:0000313" key="2">
    <source>
        <dbReference type="EMBL" id="MFC7669362.1"/>
    </source>
</evidence>
<comment type="caution">
    <text evidence="2">The sequence shown here is derived from an EMBL/GenBank/DDBJ whole genome shotgun (WGS) entry which is preliminary data.</text>
</comment>
<feature type="compositionally biased region" description="Pro residues" evidence="1">
    <location>
        <begin position="155"/>
        <end position="165"/>
    </location>
</feature>
<evidence type="ECO:0000313" key="3">
    <source>
        <dbReference type="Proteomes" id="UP001596513"/>
    </source>
</evidence>
<organism evidence="2 3">
    <name type="scientific">Hymenobacter humi</name>
    <dbReference type="NCBI Taxonomy" id="1411620"/>
    <lineage>
        <taxon>Bacteria</taxon>
        <taxon>Pseudomonadati</taxon>
        <taxon>Bacteroidota</taxon>
        <taxon>Cytophagia</taxon>
        <taxon>Cytophagales</taxon>
        <taxon>Hymenobacteraceae</taxon>
        <taxon>Hymenobacter</taxon>
    </lineage>
</organism>
<sequence length="165" mass="18513">MKKTLPRPRPFWWNSRKNATSLHQWLQARKATLLSQHEEIKAQKQQREELFAGPDVAAARAQPEAATERAEQQLTLADQQLQKHETALANAESQLRQREQDAAHQAQTRDTRYAALVADLRTAGLPPPPPPWPSACSPMTWPSASRSSSRSTTKPWPPPSTPSLK</sequence>
<keyword evidence="3" id="KW-1185">Reference proteome</keyword>
<dbReference type="Proteomes" id="UP001596513">
    <property type="component" value="Unassembled WGS sequence"/>
</dbReference>
<dbReference type="EMBL" id="JBHTEK010000001">
    <property type="protein sequence ID" value="MFC7669362.1"/>
    <property type="molecule type" value="Genomic_DNA"/>
</dbReference>
<name>A0ABW2U780_9BACT</name>